<dbReference type="AlphaFoldDB" id="A0A418Q9N4"/>
<dbReference type="InterPro" id="IPR051159">
    <property type="entry name" value="Hexapeptide_acetyltransf"/>
</dbReference>
<dbReference type="Gene3D" id="2.160.10.10">
    <property type="entry name" value="Hexapeptide repeat proteins"/>
    <property type="match status" value="1"/>
</dbReference>
<evidence type="ECO:0000256" key="3">
    <source>
        <dbReference type="ARBA" id="ARBA00022737"/>
    </source>
</evidence>
<proteinExistence type="inferred from homology"/>
<evidence type="ECO:0000313" key="6">
    <source>
        <dbReference type="EMBL" id="RIX36321.1"/>
    </source>
</evidence>
<organism evidence="6 7">
    <name type="scientific">Corynebacterium falsenii</name>
    <dbReference type="NCBI Taxonomy" id="108486"/>
    <lineage>
        <taxon>Bacteria</taxon>
        <taxon>Bacillati</taxon>
        <taxon>Actinomycetota</taxon>
        <taxon>Actinomycetes</taxon>
        <taxon>Mycobacteriales</taxon>
        <taxon>Corynebacteriaceae</taxon>
        <taxon>Corynebacterium</taxon>
    </lineage>
</organism>
<comment type="caution">
    <text evidence="6">The sequence shown here is derived from an EMBL/GenBank/DDBJ whole genome shotgun (WGS) entry which is preliminary data.</text>
</comment>
<keyword evidence="2 6" id="KW-0808">Transferase</keyword>
<evidence type="ECO:0000259" key="5">
    <source>
        <dbReference type="SMART" id="SM01266"/>
    </source>
</evidence>
<dbReference type="Proteomes" id="UP000285278">
    <property type="component" value="Unassembled WGS sequence"/>
</dbReference>
<keyword evidence="3" id="KW-0677">Repeat</keyword>
<dbReference type="GO" id="GO:0008374">
    <property type="term" value="F:O-acyltransferase activity"/>
    <property type="evidence" value="ECO:0007669"/>
    <property type="project" value="TreeGrafter"/>
</dbReference>
<feature type="domain" description="Maltose/galactoside acetyltransferase" evidence="5">
    <location>
        <begin position="1"/>
        <end position="52"/>
    </location>
</feature>
<name>A0A418Q9N4_9CORY</name>
<dbReference type="InterPro" id="IPR024688">
    <property type="entry name" value="Mac_dom"/>
</dbReference>
<protein>
    <submittedName>
        <fullName evidence="6">Sugar O-acetyltransferase</fullName>
    </submittedName>
</protein>
<dbReference type="SUPFAM" id="SSF51161">
    <property type="entry name" value="Trimeric LpxA-like enzymes"/>
    <property type="match status" value="1"/>
</dbReference>
<dbReference type="Pfam" id="PF12464">
    <property type="entry name" value="Mac"/>
    <property type="match status" value="1"/>
</dbReference>
<evidence type="ECO:0000313" key="7">
    <source>
        <dbReference type="Proteomes" id="UP000285278"/>
    </source>
</evidence>
<dbReference type="SMART" id="SM01266">
    <property type="entry name" value="Mac"/>
    <property type="match status" value="1"/>
</dbReference>
<keyword evidence="4" id="KW-0012">Acyltransferase</keyword>
<dbReference type="GO" id="GO:0016407">
    <property type="term" value="F:acetyltransferase activity"/>
    <property type="evidence" value="ECO:0007669"/>
    <property type="project" value="InterPro"/>
</dbReference>
<dbReference type="InterPro" id="IPR011004">
    <property type="entry name" value="Trimer_LpxA-like_sf"/>
</dbReference>
<dbReference type="FunFam" id="2.160.10.10:FF:000025">
    <property type="entry name" value="Hexapeptide-repeat containing-acetyltransferase"/>
    <property type="match status" value="1"/>
</dbReference>
<evidence type="ECO:0000256" key="4">
    <source>
        <dbReference type="ARBA" id="ARBA00023315"/>
    </source>
</evidence>
<dbReference type="PANTHER" id="PTHR23416">
    <property type="entry name" value="SIALIC ACID SYNTHASE-RELATED"/>
    <property type="match status" value="1"/>
</dbReference>
<dbReference type="GO" id="GO:0005829">
    <property type="term" value="C:cytosol"/>
    <property type="evidence" value="ECO:0007669"/>
    <property type="project" value="TreeGrafter"/>
</dbReference>
<keyword evidence="7" id="KW-1185">Reference proteome</keyword>
<dbReference type="CDD" id="cd03357">
    <property type="entry name" value="LbH_MAT_GAT"/>
    <property type="match status" value="1"/>
</dbReference>
<dbReference type="EMBL" id="QXJK01000002">
    <property type="protein sequence ID" value="RIX36321.1"/>
    <property type="molecule type" value="Genomic_DNA"/>
</dbReference>
<dbReference type="PANTHER" id="PTHR23416:SF23">
    <property type="entry name" value="ACETYLTRANSFERASE C18B11.09C-RELATED"/>
    <property type="match status" value="1"/>
</dbReference>
<reference evidence="6 7" key="1">
    <citation type="submission" date="2018-09" db="EMBL/GenBank/DDBJ databases">
        <title>Optimization and identification of Corynebacterium falsenii FN1-14 from fish paste.</title>
        <authorList>
            <person name="Daroonpunt R."/>
            <person name="Tanasupawat S."/>
        </authorList>
    </citation>
    <scope>NUCLEOTIDE SEQUENCE [LARGE SCALE GENOMIC DNA]</scope>
    <source>
        <strain evidence="6 7">FN1-14</strain>
    </source>
</reference>
<dbReference type="Pfam" id="PF00132">
    <property type="entry name" value="Hexapep"/>
    <property type="match status" value="1"/>
</dbReference>
<dbReference type="InterPro" id="IPR018357">
    <property type="entry name" value="Hexapep_transf_CS"/>
</dbReference>
<comment type="similarity">
    <text evidence="1">Belongs to the transferase hexapeptide repeat family.</text>
</comment>
<dbReference type="OrthoDB" id="2643438at2"/>
<evidence type="ECO:0000256" key="2">
    <source>
        <dbReference type="ARBA" id="ARBA00022679"/>
    </source>
</evidence>
<gene>
    <name evidence="6" type="ORF">D3M95_02045</name>
</gene>
<dbReference type="PROSITE" id="PS00101">
    <property type="entry name" value="HEXAPEP_TRANSFERASES"/>
    <property type="match status" value="1"/>
</dbReference>
<dbReference type="InterPro" id="IPR001451">
    <property type="entry name" value="Hexapep"/>
</dbReference>
<evidence type="ECO:0000256" key="1">
    <source>
        <dbReference type="ARBA" id="ARBA00007274"/>
    </source>
</evidence>
<accession>A0A418Q9N4</accession>
<sequence>MIAGQLYRADDSEIRAASIAGKSAAQAINRLDFADEETRNRKLAELLGTFGEGTTVIPDITVDYGFNIHIGDHTFVNFHSVFLDVCPITIGNHCQIGPRAQFLTPLHPIDNVALRAAEWEYGAPITLEDNVWLAGGVTVCAGVTIGANTVVGAGSVVTRDLPPGVVAVGSPARVIRELQQEA</sequence>